<dbReference type="Proteomes" id="UP000092993">
    <property type="component" value="Unassembled WGS sequence"/>
</dbReference>
<dbReference type="OMA" id="HFARQPP"/>
<organism evidence="1 2">
    <name type="scientific">Grifola frondosa</name>
    <name type="common">Maitake</name>
    <name type="synonym">Polyporus frondosus</name>
    <dbReference type="NCBI Taxonomy" id="5627"/>
    <lineage>
        <taxon>Eukaryota</taxon>
        <taxon>Fungi</taxon>
        <taxon>Dikarya</taxon>
        <taxon>Basidiomycota</taxon>
        <taxon>Agaricomycotina</taxon>
        <taxon>Agaricomycetes</taxon>
        <taxon>Polyporales</taxon>
        <taxon>Grifolaceae</taxon>
        <taxon>Grifola</taxon>
    </lineage>
</organism>
<accession>A0A1C7MPW6</accession>
<proteinExistence type="predicted"/>
<name>A0A1C7MPW6_GRIFR</name>
<sequence>MRDFIPEDAFAGHYTPDYLEEDDYEVYLFWPSSQQYALVHYDSQNYSVAALSDDDDSLDVAEVSPPLSPVYPSVSDFAFPDTPASDDEMSQVGYSRLFRSGLFFDSKSISKRFDKLLAKTADRFRSMKKRFSR</sequence>
<comment type="caution">
    <text evidence="1">The sequence shown here is derived from an EMBL/GenBank/DDBJ whole genome shotgun (WGS) entry which is preliminary data.</text>
</comment>
<keyword evidence="2" id="KW-1185">Reference proteome</keyword>
<dbReference type="AlphaFoldDB" id="A0A1C7MPW6"/>
<dbReference type="OrthoDB" id="2799347at2759"/>
<reference evidence="1 2" key="1">
    <citation type="submission" date="2016-03" db="EMBL/GenBank/DDBJ databases">
        <title>Whole genome sequencing of Grifola frondosa 9006-11.</title>
        <authorList>
            <person name="Min B."/>
            <person name="Park H."/>
            <person name="Kim J.-G."/>
            <person name="Cho H."/>
            <person name="Oh Y.-L."/>
            <person name="Kong W.-S."/>
            <person name="Choi I.-G."/>
        </authorList>
    </citation>
    <scope>NUCLEOTIDE SEQUENCE [LARGE SCALE GENOMIC DNA]</scope>
    <source>
        <strain evidence="1 2">9006-11</strain>
    </source>
</reference>
<evidence type="ECO:0000313" key="1">
    <source>
        <dbReference type="EMBL" id="OBZ76974.1"/>
    </source>
</evidence>
<gene>
    <name evidence="1" type="ORF">A0H81_03672</name>
</gene>
<dbReference type="EMBL" id="LUGG01000003">
    <property type="protein sequence ID" value="OBZ76974.1"/>
    <property type="molecule type" value="Genomic_DNA"/>
</dbReference>
<evidence type="ECO:0000313" key="2">
    <source>
        <dbReference type="Proteomes" id="UP000092993"/>
    </source>
</evidence>
<protein>
    <submittedName>
        <fullName evidence="1">Uncharacterized protein</fullName>
    </submittedName>
</protein>